<keyword evidence="2" id="KW-1185">Reference proteome</keyword>
<organism evidence="1 2">
    <name type="scientific">Olea europaea subsp. europaea</name>
    <dbReference type="NCBI Taxonomy" id="158383"/>
    <lineage>
        <taxon>Eukaryota</taxon>
        <taxon>Viridiplantae</taxon>
        <taxon>Streptophyta</taxon>
        <taxon>Embryophyta</taxon>
        <taxon>Tracheophyta</taxon>
        <taxon>Spermatophyta</taxon>
        <taxon>Magnoliopsida</taxon>
        <taxon>eudicotyledons</taxon>
        <taxon>Gunneridae</taxon>
        <taxon>Pentapetalae</taxon>
        <taxon>asterids</taxon>
        <taxon>lamiids</taxon>
        <taxon>Lamiales</taxon>
        <taxon>Oleaceae</taxon>
        <taxon>Oleeae</taxon>
        <taxon>Olea</taxon>
    </lineage>
</organism>
<comment type="caution">
    <text evidence="1">The sequence shown here is derived from an EMBL/GenBank/DDBJ whole genome shotgun (WGS) entry which is preliminary data.</text>
</comment>
<dbReference type="Gramene" id="OE9A079119T2">
    <property type="protein sequence ID" value="OE9A079119C2"/>
    <property type="gene ID" value="OE9A079119"/>
</dbReference>
<evidence type="ECO:0000313" key="1">
    <source>
        <dbReference type="EMBL" id="CAA2934357.1"/>
    </source>
</evidence>
<gene>
    <name evidence="1" type="ORF">OLEA9_A079119</name>
</gene>
<reference evidence="1 2" key="1">
    <citation type="submission" date="2019-12" db="EMBL/GenBank/DDBJ databases">
        <authorList>
            <person name="Alioto T."/>
            <person name="Alioto T."/>
            <person name="Gomez Garrido J."/>
        </authorList>
    </citation>
    <scope>NUCLEOTIDE SEQUENCE [LARGE SCALE GENOMIC DNA]</scope>
</reference>
<dbReference type="AlphaFoldDB" id="A0A8S0P9C8"/>
<proteinExistence type="predicted"/>
<dbReference type="EMBL" id="CACTIH010000013">
    <property type="protein sequence ID" value="CAA2934357.1"/>
    <property type="molecule type" value="Genomic_DNA"/>
</dbReference>
<sequence length="76" mass="8684">MEKIGKGRWLQSLLRLRASASASLCDSAWKVPLLLSAPANNMKRIFSRCYKCRGPPKVLTPTVKPEWNKWLKRPTC</sequence>
<accession>A0A8S0P9C8</accession>
<dbReference type="Proteomes" id="UP000594638">
    <property type="component" value="Unassembled WGS sequence"/>
</dbReference>
<evidence type="ECO:0000313" key="2">
    <source>
        <dbReference type="Proteomes" id="UP000594638"/>
    </source>
</evidence>
<name>A0A8S0P9C8_OLEEU</name>
<protein>
    <submittedName>
        <fullName evidence="1">Uncharacterized protein</fullName>
    </submittedName>
</protein>